<accession>A0A062VBB6</accession>
<name>A0A062VBB6_9PROT</name>
<comment type="caution">
    <text evidence="2">The sequence shown here is derived from an EMBL/GenBank/DDBJ whole genome shotgun (WGS) entry which is preliminary data.</text>
</comment>
<dbReference type="SUPFAM" id="SSF56266">
    <property type="entry name" value="DmpA/ArgJ-like"/>
    <property type="match status" value="1"/>
</dbReference>
<dbReference type="PATRIC" id="fig|1280954.3.peg.1008"/>
<dbReference type="PANTHER" id="PTHR36512:SF3">
    <property type="entry name" value="BLR5678 PROTEIN"/>
    <property type="match status" value="1"/>
</dbReference>
<protein>
    <submittedName>
        <fullName evidence="2">T4 family peptidase</fullName>
    </submittedName>
</protein>
<evidence type="ECO:0000256" key="1">
    <source>
        <dbReference type="ARBA" id="ARBA00007068"/>
    </source>
</evidence>
<dbReference type="InterPro" id="IPR016117">
    <property type="entry name" value="ArgJ-like_dom_sf"/>
</dbReference>
<dbReference type="Gene3D" id="3.60.70.12">
    <property type="entry name" value="L-amino peptidase D-ALA esterase/amidase"/>
    <property type="match status" value="1"/>
</dbReference>
<keyword evidence="3" id="KW-1185">Reference proteome</keyword>
<comment type="similarity">
    <text evidence="1">Belongs to the peptidase S58 family.</text>
</comment>
<dbReference type="InterPro" id="IPR005321">
    <property type="entry name" value="Peptidase_S58_DmpA"/>
</dbReference>
<sequence>MRNLITDVEGISVGQAEDAGSVTGVSVIVPDCPALGAVCVAGGGPGTRESDVLAAGRLVFDSVDAICLSGGSAFGLAAADGVMAGLKAQGRGFALVPRPGVPATPIVPAAILYDLANGGNKDWGDTAPYARLGRQAFDAAGESFVLGPAGAGYGAAAGLAPGGTGSASIVTHDGLTVGALAAVNSFGSVRMPGSAAFWAWPFEISGEFGGARPEPGFAFDPEDWGAAKADPSPRENTTLACIAIDAAVTHDELQRIAQMALAGMARAIRPVFAPTDGDVIFVISTRKREAGGSRPLAIARLGELAASTLARAIARGVYESERQEGRP</sequence>
<reference evidence="2 3" key="1">
    <citation type="journal article" date="2014" name="Antonie Van Leeuwenhoek">
        <title>Hyphomonas beringensis sp. nov. and Hyphomonas chukchiensis sp. nov., isolated from surface seawater of the Bering Sea and Chukchi Sea.</title>
        <authorList>
            <person name="Li C."/>
            <person name="Lai Q."/>
            <person name="Li G."/>
            <person name="Dong C."/>
            <person name="Wang J."/>
            <person name="Liao Y."/>
            <person name="Shao Z."/>
        </authorList>
    </citation>
    <scope>NUCLEOTIDE SEQUENCE [LARGE SCALE GENOMIC DNA]</scope>
    <source>
        <strain evidence="2 3">PS728</strain>
    </source>
</reference>
<organism evidence="2 3">
    <name type="scientific">Hyphomonas polymorpha PS728</name>
    <dbReference type="NCBI Taxonomy" id="1280954"/>
    <lineage>
        <taxon>Bacteria</taxon>
        <taxon>Pseudomonadati</taxon>
        <taxon>Pseudomonadota</taxon>
        <taxon>Alphaproteobacteria</taxon>
        <taxon>Hyphomonadales</taxon>
        <taxon>Hyphomonadaceae</taxon>
        <taxon>Hyphomonas</taxon>
    </lineage>
</organism>
<dbReference type="Proteomes" id="UP000027100">
    <property type="component" value="Unassembled WGS sequence"/>
</dbReference>
<evidence type="ECO:0000313" key="3">
    <source>
        <dbReference type="Proteomes" id="UP000027100"/>
    </source>
</evidence>
<proteinExistence type="inferred from homology"/>
<dbReference type="Pfam" id="PF03576">
    <property type="entry name" value="Peptidase_S58"/>
    <property type="match status" value="1"/>
</dbReference>
<dbReference type="PANTHER" id="PTHR36512">
    <property type="entry name" value="D-AMINOPEPTIDASE"/>
    <property type="match status" value="1"/>
</dbReference>
<dbReference type="STRING" id="1280954.HPO_04925"/>
<dbReference type="AlphaFoldDB" id="A0A062VBB6"/>
<dbReference type="GO" id="GO:0004177">
    <property type="term" value="F:aminopeptidase activity"/>
    <property type="evidence" value="ECO:0007669"/>
    <property type="project" value="TreeGrafter"/>
</dbReference>
<dbReference type="EMBL" id="ARYM01000004">
    <property type="protein sequence ID" value="KCZ99702.1"/>
    <property type="molecule type" value="Genomic_DNA"/>
</dbReference>
<dbReference type="CDD" id="cd02252">
    <property type="entry name" value="nylC_like"/>
    <property type="match status" value="1"/>
</dbReference>
<evidence type="ECO:0000313" key="2">
    <source>
        <dbReference type="EMBL" id="KCZ99702.1"/>
    </source>
</evidence>
<gene>
    <name evidence="2" type="ORF">HPO_04925</name>
</gene>
<dbReference type="eggNOG" id="COG3191">
    <property type="taxonomic scope" value="Bacteria"/>
</dbReference>